<name>A0A0F8YIN5_9ZZZZ</name>
<reference evidence="2" key="1">
    <citation type="journal article" date="2015" name="Nature">
        <title>Complex archaea that bridge the gap between prokaryotes and eukaryotes.</title>
        <authorList>
            <person name="Spang A."/>
            <person name="Saw J.H."/>
            <person name="Jorgensen S.L."/>
            <person name="Zaremba-Niedzwiedzka K."/>
            <person name="Martijn J."/>
            <person name="Lind A.E."/>
            <person name="van Eijk R."/>
            <person name="Schleper C."/>
            <person name="Guy L."/>
            <person name="Ettema T.J."/>
        </authorList>
    </citation>
    <scope>NUCLEOTIDE SEQUENCE</scope>
</reference>
<evidence type="ECO:0000313" key="2">
    <source>
        <dbReference type="EMBL" id="KKK54034.1"/>
    </source>
</evidence>
<feature type="compositionally biased region" description="Basic and acidic residues" evidence="1">
    <location>
        <begin position="66"/>
        <end position="78"/>
    </location>
</feature>
<feature type="non-terminal residue" evidence="2">
    <location>
        <position position="1"/>
    </location>
</feature>
<organism evidence="2">
    <name type="scientific">marine sediment metagenome</name>
    <dbReference type="NCBI Taxonomy" id="412755"/>
    <lineage>
        <taxon>unclassified sequences</taxon>
        <taxon>metagenomes</taxon>
        <taxon>ecological metagenomes</taxon>
    </lineage>
</organism>
<sequence>DSIVLELADLKQRFSKRSAKSHFLEVDLSKMRITNEEWIKPDAKEDTSDYVEPEIAQTELLTPAEKQQEKQKRERNRS</sequence>
<protein>
    <submittedName>
        <fullName evidence="2">Uncharacterized protein</fullName>
    </submittedName>
</protein>
<feature type="region of interest" description="Disordered" evidence="1">
    <location>
        <begin position="40"/>
        <end position="78"/>
    </location>
</feature>
<dbReference type="EMBL" id="LAZR01066207">
    <property type="protein sequence ID" value="KKK54034.1"/>
    <property type="molecule type" value="Genomic_DNA"/>
</dbReference>
<evidence type="ECO:0000256" key="1">
    <source>
        <dbReference type="SAM" id="MobiDB-lite"/>
    </source>
</evidence>
<dbReference type="AlphaFoldDB" id="A0A0F8YIN5"/>
<gene>
    <name evidence="2" type="ORF">LCGC14_3088820</name>
</gene>
<comment type="caution">
    <text evidence="2">The sequence shown here is derived from an EMBL/GenBank/DDBJ whole genome shotgun (WGS) entry which is preliminary data.</text>
</comment>
<accession>A0A0F8YIN5</accession>
<proteinExistence type="predicted"/>